<proteinExistence type="predicted"/>
<protein>
    <submittedName>
        <fullName evidence="1">Uncharacterized protein</fullName>
    </submittedName>
</protein>
<keyword evidence="2" id="KW-1185">Reference proteome</keyword>
<evidence type="ECO:0000313" key="1">
    <source>
        <dbReference type="EMBL" id="KAI0028761.1"/>
    </source>
</evidence>
<reference evidence="1" key="1">
    <citation type="submission" date="2021-02" db="EMBL/GenBank/DDBJ databases">
        <authorList>
            <consortium name="DOE Joint Genome Institute"/>
            <person name="Ahrendt S."/>
            <person name="Looney B.P."/>
            <person name="Miyauchi S."/>
            <person name="Morin E."/>
            <person name="Drula E."/>
            <person name="Courty P.E."/>
            <person name="Chicoki N."/>
            <person name="Fauchery L."/>
            <person name="Kohler A."/>
            <person name="Kuo A."/>
            <person name="Labutti K."/>
            <person name="Pangilinan J."/>
            <person name="Lipzen A."/>
            <person name="Riley R."/>
            <person name="Andreopoulos W."/>
            <person name="He G."/>
            <person name="Johnson J."/>
            <person name="Barry K.W."/>
            <person name="Grigoriev I.V."/>
            <person name="Nagy L."/>
            <person name="Hibbett D."/>
            <person name="Henrissat B."/>
            <person name="Matheny P.B."/>
            <person name="Labbe J."/>
            <person name="Martin F."/>
        </authorList>
    </citation>
    <scope>NUCLEOTIDE SEQUENCE</scope>
    <source>
        <strain evidence="1">EC-137</strain>
    </source>
</reference>
<dbReference type="Proteomes" id="UP000814128">
    <property type="component" value="Unassembled WGS sequence"/>
</dbReference>
<dbReference type="EMBL" id="MU273725">
    <property type="protein sequence ID" value="KAI0028761.1"/>
    <property type="molecule type" value="Genomic_DNA"/>
</dbReference>
<sequence length="673" mass="73291">MDTTSLPQQDQPPTVGDPITGGASPLLFDQFLDHKSGAYADSHGDEIFGVHDVQVTDASKANTDASYTANRSEAVSLSSFYGQSDSSPSTSSTHHATGTYPVFACPVAHEPQVAPLSATLPSPTVDPHSMLDSGSQHCANFSIPATFAQTDLYGITPPNPVQYSSSLAGPSFAGLPTSAFESNMLYYGYVPQETFSRELDELPARPVRDSTQYEPFAESDTNVDGLWEFCADERAAQTLVSFPTRNQRKLKNVIPPPAEPQIPTPDLTPDLLNLALVSGPSTAYRHSVESVGPGHVQYTTGASFPTGFRGLVGPVGWASETETQLTRTLTPTEDTGKEFTLPDRPPLNCQWPANGSATSSCPNDLSSIHYQSVMRKPSHGHEFSHRQIPTYPLNPPIFSQAFISGSPLSLNTYAPGVPKDPTLPRHPAHPVYLTPRRNKRSREDDEPAGPSKRLHPEAEVKALVLMPSLDAPSALRISANTLAKRSYFISQESAPVAGPFDIFPPPADPSTIPASLDIQSHIQMMTDESKVTYPAATFTTRKNAKQTRASDEAGGKSGFPEHVVGLGDAANRRSRKSNRNLKPQGVCNVGACGEPYNGNDARIRHFVKRVRENDQEHIRCLDTMPLRFSKRVWGAVPRPKCDRCGNDFSRKDEVTRHKRDACSKRLKMEGHKQ</sequence>
<comment type="caution">
    <text evidence="1">The sequence shown here is derived from an EMBL/GenBank/DDBJ whole genome shotgun (WGS) entry which is preliminary data.</text>
</comment>
<accession>A0ACB8QBV9</accession>
<reference evidence="1" key="2">
    <citation type="journal article" date="2022" name="New Phytol.">
        <title>Evolutionary transition to the ectomycorrhizal habit in the genomes of a hyperdiverse lineage of mushroom-forming fungi.</title>
        <authorList>
            <person name="Looney B."/>
            <person name="Miyauchi S."/>
            <person name="Morin E."/>
            <person name="Drula E."/>
            <person name="Courty P.E."/>
            <person name="Kohler A."/>
            <person name="Kuo A."/>
            <person name="LaButti K."/>
            <person name="Pangilinan J."/>
            <person name="Lipzen A."/>
            <person name="Riley R."/>
            <person name="Andreopoulos W."/>
            <person name="He G."/>
            <person name="Johnson J."/>
            <person name="Nolan M."/>
            <person name="Tritt A."/>
            <person name="Barry K.W."/>
            <person name="Grigoriev I.V."/>
            <person name="Nagy L.G."/>
            <person name="Hibbett D."/>
            <person name="Henrissat B."/>
            <person name="Matheny P.B."/>
            <person name="Labbe J."/>
            <person name="Martin F.M."/>
        </authorList>
    </citation>
    <scope>NUCLEOTIDE SEQUENCE</scope>
    <source>
        <strain evidence="1">EC-137</strain>
    </source>
</reference>
<gene>
    <name evidence="1" type="ORF">K488DRAFT_73522</name>
</gene>
<organism evidence="1 2">
    <name type="scientific">Vararia minispora EC-137</name>
    <dbReference type="NCBI Taxonomy" id="1314806"/>
    <lineage>
        <taxon>Eukaryota</taxon>
        <taxon>Fungi</taxon>
        <taxon>Dikarya</taxon>
        <taxon>Basidiomycota</taxon>
        <taxon>Agaricomycotina</taxon>
        <taxon>Agaricomycetes</taxon>
        <taxon>Russulales</taxon>
        <taxon>Lachnocladiaceae</taxon>
        <taxon>Vararia</taxon>
    </lineage>
</organism>
<evidence type="ECO:0000313" key="2">
    <source>
        <dbReference type="Proteomes" id="UP000814128"/>
    </source>
</evidence>
<name>A0ACB8QBV9_9AGAM</name>